<proteinExistence type="predicted"/>
<keyword evidence="2" id="KW-1185">Reference proteome</keyword>
<protein>
    <submittedName>
        <fullName evidence="1">Uncharacterized protein</fullName>
    </submittedName>
</protein>
<organism evidence="1 2">
    <name type="scientific">Leersia perrieri</name>
    <dbReference type="NCBI Taxonomy" id="77586"/>
    <lineage>
        <taxon>Eukaryota</taxon>
        <taxon>Viridiplantae</taxon>
        <taxon>Streptophyta</taxon>
        <taxon>Embryophyta</taxon>
        <taxon>Tracheophyta</taxon>
        <taxon>Spermatophyta</taxon>
        <taxon>Magnoliopsida</taxon>
        <taxon>Liliopsida</taxon>
        <taxon>Poales</taxon>
        <taxon>Poaceae</taxon>
        <taxon>BOP clade</taxon>
        <taxon>Oryzoideae</taxon>
        <taxon>Oryzeae</taxon>
        <taxon>Oryzinae</taxon>
        <taxon>Leersia</taxon>
    </lineage>
</organism>
<evidence type="ECO:0000313" key="1">
    <source>
        <dbReference type="EnsemblPlants" id="LPERR12G08430.1"/>
    </source>
</evidence>
<dbReference type="Gramene" id="LPERR12G08430.1">
    <property type="protein sequence ID" value="LPERR12G08430.1"/>
    <property type="gene ID" value="LPERR12G08430"/>
</dbReference>
<dbReference type="HOGENOM" id="CLU_2816069_0_0_1"/>
<dbReference type="EnsemblPlants" id="LPERR12G08430.1">
    <property type="protein sequence ID" value="LPERR12G08430.1"/>
    <property type="gene ID" value="LPERR12G08430"/>
</dbReference>
<reference evidence="1" key="3">
    <citation type="submission" date="2015-04" db="UniProtKB">
        <authorList>
            <consortium name="EnsemblPlants"/>
        </authorList>
    </citation>
    <scope>IDENTIFICATION</scope>
</reference>
<dbReference type="Proteomes" id="UP000032180">
    <property type="component" value="Chromosome 12"/>
</dbReference>
<reference evidence="2" key="2">
    <citation type="submission" date="2013-12" db="EMBL/GenBank/DDBJ databases">
        <authorList>
            <person name="Yu Y."/>
            <person name="Lee S."/>
            <person name="de Baynast K."/>
            <person name="Wissotski M."/>
            <person name="Liu L."/>
            <person name="Talag J."/>
            <person name="Goicoechea J."/>
            <person name="Angelova A."/>
            <person name="Jetty R."/>
            <person name="Kudrna D."/>
            <person name="Golser W."/>
            <person name="Rivera L."/>
            <person name="Zhang J."/>
            <person name="Wing R."/>
        </authorList>
    </citation>
    <scope>NUCLEOTIDE SEQUENCE</scope>
</reference>
<sequence length="67" mass="7408">MTIRNAKVSDAPRWERLPVTGLPLPVAAAQSARLRLCRTPAAACKLCRGVKIRWMKMASLADSFLIE</sequence>
<dbReference type="AlphaFoldDB" id="A0A0D9XYT7"/>
<name>A0A0D9XYT7_9ORYZ</name>
<evidence type="ECO:0000313" key="2">
    <source>
        <dbReference type="Proteomes" id="UP000032180"/>
    </source>
</evidence>
<reference evidence="1 2" key="1">
    <citation type="submission" date="2012-08" db="EMBL/GenBank/DDBJ databases">
        <title>Oryza genome evolution.</title>
        <authorList>
            <person name="Wing R.A."/>
        </authorList>
    </citation>
    <scope>NUCLEOTIDE SEQUENCE</scope>
</reference>
<accession>A0A0D9XYT7</accession>